<evidence type="ECO:0000313" key="2">
    <source>
        <dbReference type="Proteomes" id="UP001054945"/>
    </source>
</evidence>
<dbReference type="Proteomes" id="UP001054945">
    <property type="component" value="Unassembled WGS sequence"/>
</dbReference>
<proteinExistence type="predicted"/>
<reference evidence="1 2" key="1">
    <citation type="submission" date="2021-06" db="EMBL/GenBank/DDBJ databases">
        <title>Caerostris extrusa draft genome.</title>
        <authorList>
            <person name="Kono N."/>
            <person name="Arakawa K."/>
        </authorList>
    </citation>
    <scope>NUCLEOTIDE SEQUENCE [LARGE SCALE GENOMIC DNA]</scope>
</reference>
<dbReference type="AlphaFoldDB" id="A0AAV4WY63"/>
<comment type="caution">
    <text evidence="1">The sequence shown here is derived from an EMBL/GenBank/DDBJ whole genome shotgun (WGS) entry which is preliminary data.</text>
</comment>
<protein>
    <submittedName>
        <fullName evidence="1">Vacuolar protein sorting-associated protein 13C</fullName>
    </submittedName>
</protein>
<organism evidence="1 2">
    <name type="scientific">Caerostris extrusa</name>
    <name type="common">Bark spider</name>
    <name type="synonym">Caerostris bankana</name>
    <dbReference type="NCBI Taxonomy" id="172846"/>
    <lineage>
        <taxon>Eukaryota</taxon>
        <taxon>Metazoa</taxon>
        <taxon>Ecdysozoa</taxon>
        <taxon>Arthropoda</taxon>
        <taxon>Chelicerata</taxon>
        <taxon>Arachnida</taxon>
        <taxon>Araneae</taxon>
        <taxon>Araneomorphae</taxon>
        <taxon>Entelegynae</taxon>
        <taxon>Araneoidea</taxon>
        <taxon>Araneidae</taxon>
        <taxon>Caerostris</taxon>
    </lineage>
</organism>
<keyword evidence="2" id="KW-1185">Reference proteome</keyword>
<accession>A0AAV4WY63</accession>
<evidence type="ECO:0000313" key="1">
    <source>
        <dbReference type="EMBL" id="GIY87407.1"/>
    </source>
</evidence>
<name>A0AAV4WY63_CAEEX</name>
<sequence>MKLSKSGIYRIIWDVPVHILCEKAALESAGANPEDYSKNPFQDKFVRLTTLQSEDTYDLPLLVAYHCKLYIRPLPTEVDCKRITWYGLSTEGIWWKDMTVPQKSSTFLECHAENDSEGFNMCQGCL</sequence>
<gene>
    <name evidence="1" type="primary">Vps13c</name>
    <name evidence="1" type="ORF">CEXT_809901</name>
</gene>
<dbReference type="EMBL" id="BPLR01016934">
    <property type="protein sequence ID" value="GIY87407.1"/>
    <property type="molecule type" value="Genomic_DNA"/>
</dbReference>